<name>A0A239E798_9BACT</name>
<feature type="transmembrane region" description="Helical" evidence="1">
    <location>
        <begin position="27"/>
        <end position="46"/>
    </location>
</feature>
<feature type="transmembrane region" description="Helical" evidence="1">
    <location>
        <begin position="385"/>
        <end position="405"/>
    </location>
</feature>
<protein>
    <submittedName>
        <fullName evidence="2">Dolichyl-phosphate-mannose-protein mannosyltransferase</fullName>
    </submittedName>
</protein>
<proteinExistence type="predicted"/>
<reference evidence="2 3" key="1">
    <citation type="submission" date="2017-06" db="EMBL/GenBank/DDBJ databases">
        <authorList>
            <person name="Kim H.J."/>
            <person name="Triplett B.A."/>
        </authorList>
    </citation>
    <scope>NUCLEOTIDE SEQUENCE [LARGE SCALE GENOMIC DNA]</scope>
    <source>
        <strain evidence="2 3">DSM 18704</strain>
    </source>
</reference>
<dbReference type="OrthoDB" id="116087at2"/>
<gene>
    <name evidence="2" type="ORF">SAMN05421770_101804</name>
</gene>
<keyword evidence="1" id="KW-1133">Transmembrane helix</keyword>
<dbReference type="GO" id="GO:0016757">
    <property type="term" value="F:glycosyltransferase activity"/>
    <property type="evidence" value="ECO:0007669"/>
    <property type="project" value="UniProtKB-KW"/>
</dbReference>
<dbReference type="RefSeq" id="WP_089407071.1">
    <property type="nucleotide sequence ID" value="NZ_FZOU01000001.1"/>
</dbReference>
<feature type="transmembrane region" description="Helical" evidence="1">
    <location>
        <begin position="435"/>
        <end position="452"/>
    </location>
</feature>
<feature type="transmembrane region" description="Helical" evidence="1">
    <location>
        <begin position="321"/>
        <end position="346"/>
    </location>
</feature>
<evidence type="ECO:0000313" key="2">
    <source>
        <dbReference type="EMBL" id="SNS39802.1"/>
    </source>
</evidence>
<keyword evidence="3" id="KW-1185">Reference proteome</keyword>
<feature type="transmembrane region" description="Helical" evidence="1">
    <location>
        <begin position="101"/>
        <end position="119"/>
    </location>
</feature>
<feature type="transmembrane region" description="Helical" evidence="1">
    <location>
        <begin position="358"/>
        <end position="378"/>
    </location>
</feature>
<keyword evidence="1" id="KW-0812">Transmembrane</keyword>
<keyword evidence="1" id="KW-0472">Membrane</keyword>
<dbReference type="Proteomes" id="UP000198356">
    <property type="component" value="Unassembled WGS sequence"/>
</dbReference>
<evidence type="ECO:0000256" key="1">
    <source>
        <dbReference type="SAM" id="Phobius"/>
    </source>
</evidence>
<dbReference type="AlphaFoldDB" id="A0A239E798"/>
<keyword evidence="2" id="KW-0808">Transferase</keyword>
<feature type="transmembrane region" description="Helical" evidence="1">
    <location>
        <begin position="411"/>
        <end position="430"/>
    </location>
</feature>
<organism evidence="2 3">
    <name type="scientific">Granulicella rosea</name>
    <dbReference type="NCBI Taxonomy" id="474952"/>
    <lineage>
        <taxon>Bacteria</taxon>
        <taxon>Pseudomonadati</taxon>
        <taxon>Acidobacteriota</taxon>
        <taxon>Terriglobia</taxon>
        <taxon>Terriglobales</taxon>
        <taxon>Acidobacteriaceae</taxon>
        <taxon>Granulicella</taxon>
    </lineage>
</organism>
<dbReference type="EMBL" id="FZOU01000001">
    <property type="protein sequence ID" value="SNS39802.1"/>
    <property type="molecule type" value="Genomic_DNA"/>
</dbReference>
<feature type="transmembrane region" description="Helical" evidence="1">
    <location>
        <begin position="196"/>
        <end position="216"/>
    </location>
</feature>
<feature type="transmembrane region" description="Helical" evidence="1">
    <location>
        <begin position="228"/>
        <end position="250"/>
    </location>
</feature>
<sequence>MNDTSYSASRPASTTANAAPSWSAQDLVAAISLFLATAAVVLWQVHRVGILWDLSYILDSAWRISLGQVPYRDLPFAHAPLTFLVQAAIIKLLGRNYMHHALYAAIAAGLGTVLTWRIVLRILNDRAVALLLAASVTVLSVYSILPIPFYDCDCALSILLALYLLQRLDARAYAGQTMAVGAALVLPVFFKQNIGLPFLLTALVGIGAVVAVRRITRAKPGPDDLPTVSLLLVIAGAAATLALCGLILQFTAGIGNYYRWTVQFAAQRRMPGLRDMLAVYTEPSLRWTLPCIVLALLFAHLPTPRNPGRSDGVWRDPENSLLARVAPGLAMVLMTLPFLATLLSLFQSADADDRASSLLALWPLLLILSSVHALYGLVRRRSLHALLPLLALAAIHGTMLSQQLWGSTYALWPLLIYLLAGMIAGLPAAVPKIPLAAVVGVTLIVCGLPYIASEERLSYSNVLEGPVNRSTLPELQGLSVHGPWLPAFDQLVRFTDAEIPQDDGILLLNGEDPFFFATGRTPQFPILLFDPATDPYAPEQTVTEVRENGIHWLIVKRRLQIKADPMPDRDRTLDLLRKEFAPYRQLDNYDIYRRTPTLAPVR</sequence>
<accession>A0A239E798</accession>
<keyword evidence="2" id="KW-0328">Glycosyltransferase</keyword>
<evidence type="ECO:0000313" key="3">
    <source>
        <dbReference type="Proteomes" id="UP000198356"/>
    </source>
</evidence>
<feature type="transmembrane region" description="Helical" evidence="1">
    <location>
        <begin position="284"/>
        <end position="301"/>
    </location>
</feature>